<keyword evidence="2" id="KW-1185">Reference proteome</keyword>
<dbReference type="Proteomes" id="UP000183832">
    <property type="component" value="Unassembled WGS sequence"/>
</dbReference>
<sequence>MTDSLLVSYTELLFAISIHSTVANRHHHYGRFMVCCGFEEQQRNSTKKENESFCKRILLVK</sequence>
<proteinExistence type="predicted"/>
<name>A0A1J1I3L4_9DIPT</name>
<evidence type="ECO:0000313" key="1">
    <source>
        <dbReference type="EMBL" id="CRK94354.1"/>
    </source>
</evidence>
<protein>
    <submittedName>
        <fullName evidence="1">CLUMA_CG007868, isoform A</fullName>
    </submittedName>
</protein>
<accession>A0A1J1I3L4</accession>
<dbReference type="AlphaFoldDB" id="A0A1J1I3L4"/>
<reference evidence="1 2" key="1">
    <citation type="submission" date="2015-04" db="EMBL/GenBank/DDBJ databases">
        <authorList>
            <person name="Syromyatnikov M.Y."/>
            <person name="Popov V.N."/>
        </authorList>
    </citation>
    <scope>NUCLEOTIDE SEQUENCE [LARGE SCALE GENOMIC DNA]</scope>
</reference>
<organism evidence="1 2">
    <name type="scientific">Clunio marinus</name>
    <dbReference type="NCBI Taxonomy" id="568069"/>
    <lineage>
        <taxon>Eukaryota</taxon>
        <taxon>Metazoa</taxon>
        <taxon>Ecdysozoa</taxon>
        <taxon>Arthropoda</taxon>
        <taxon>Hexapoda</taxon>
        <taxon>Insecta</taxon>
        <taxon>Pterygota</taxon>
        <taxon>Neoptera</taxon>
        <taxon>Endopterygota</taxon>
        <taxon>Diptera</taxon>
        <taxon>Nematocera</taxon>
        <taxon>Chironomoidea</taxon>
        <taxon>Chironomidae</taxon>
        <taxon>Clunio</taxon>
    </lineage>
</organism>
<evidence type="ECO:0000313" key="2">
    <source>
        <dbReference type="Proteomes" id="UP000183832"/>
    </source>
</evidence>
<dbReference type="EMBL" id="CVRI01000038">
    <property type="protein sequence ID" value="CRK94354.1"/>
    <property type="molecule type" value="Genomic_DNA"/>
</dbReference>
<gene>
    <name evidence="1" type="ORF">CLUMA_CG007868</name>
</gene>